<name>A0ABV0M3P0_9HYPH</name>
<evidence type="ECO:0000313" key="2">
    <source>
        <dbReference type="Proteomes" id="UP001496627"/>
    </source>
</evidence>
<sequence length="259" mass="28805">MMLVQSEVLGEMDGEPVAVENPNGRGEVVLICEHASQRLPQRYGNLGLSDEALSSHIAWDPGALAVARRMSKSLDGTLVYQRFSRLIYDCNRPPESPAAMPSVSEVFRIPGNENLTEDERSRRTAALYMPFHGRIREEIAARRERGQPTVLVTIHSFTPVYFGRERSVEIGILHDTDSRLADRMLKAASDTHLYRVERNEPYGPADGVTHTLEVQALPAGLLNVMIEIRNDLIADEIGQGVTADFLTGLLRESLADIQE</sequence>
<accession>A0ABV0M3P0</accession>
<dbReference type="SUPFAM" id="SSF53187">
    <property type="entry name" value="Zn-dependent exopeptidases"/>
    <property type="match status" value="1"/>
</dbReference>
<dbReference type="InterPro" id="IPR011227">
    <property type="entry name" value="UCP029730"/>
</dbReference>
<dbReference type="Proteomes" id="UP001496627">
    <property type="component" value="Unassembled WGS sequence"/>
</dbReference>
<evidence type="ECO:0000313" key="1">
    <source>
        <dbReference type="EMBL" id="MEQ1406462.1"/>
    </source>
</evidence>
<dbReference type="Pfam" id="PF05013">
    <property type="entry name" value="FGase"/>
    <property type="match status" value="1"/>
</dbReference>
<proteinExistence type="predicted"/>
<dbReference type="InterPro" id="IPR007709">
    <property type="entry name" value="N-FG_amidohydro"/>
</dbReference>
<organism evidence="1 2">
    <name type="scientific">Neorhizobium phenanthreniclasticum</name>
    <dbReference type="NCBI Taxonomy" id="3157917"/>
    <lineage>
        <taxon>Bacteria</taxon>
        <taxon>Pseudomonadati</taxon>
        <taxon>Pseudomonadota</taxon>
        <taxon>Alphaproteobacteria</taxon>
        <taxon>Hyphomicrobiales</taxon>
        <taxon>Rhizobiaceae</taxon>
        <taxon>Rhizobium/Agrobacterium group</taxon>
        <taxon>Neorhizobium</taxon>
    </lineage>
</organism>
<protein>
    <submittedName>
        <fullName evidence="1">N-formylglutamate amidohydrolase</fullName>
    </submittedName>
</protein>
<dbReference type="PIRSF" id="PIRSF029730">
    <property type="entry name" value="UCP029730"/>
    <property type="match status" value="1"/>
</dbReference>
<keyword evidence="2" id="KW-1185">Reference proteome</keyword>
<gene>
    <name evidence="1" type="ORF">ABK249_16140</name>
</gene>
<reference evidence="1 2" key="1">
    <citation type="submission" date="2024-05" db="EMBL/GenBank/DDBJ databases">
        <title>Neorhizobium sp. Rsf11, a plant growth promoting and heavy metal resistant PAH-degrader.</title>
        <authorList>
            <person name="Golubev S.N."/>
            <person name="Muratova A.Y."/>
            <person name="Markelova M.I."/>
        </authorList>
    </citation>
    <scope>NUCLEOTIDE SEQUENCE [LARGE SCALE GENOMIC DNA]</scope>
    <source>
        <strain evidence="1 2">Rsf11</strain>
    </source>
</reference>
<comment type="caution">
    <text evidence="1">The sequence shown here is derived from an EMBL/GenBank/DDBJ whole genome shotgun (WGS) entry which is preliminary data.</text>
</comment>
<dbReference type="Gene3D" id="3.40.630.40">
    <property type="entry name" value="Zn-dependent exopeptidases"/>
    <property type="match status" value="1"/>
</dbReference>
<dbReference type="RefSeq" id="WP_037148543.1">
    <property type="nucleotide sequence ID" value="NZ_JBEAAL010000011.1"/>
</dbReference>
<dbReference type="EMBL" id="JBEAAL010000011">
    <property type="protein sequence ID" value="MEQ1406462.1"/>
    <property type="molecule type" value="Genomic_DNA"/>
</dbReference>